<dbReference type="Proteomes" id="UP000265520">
    <property type="component" value="Unassembled WGS sequence"/>
</dbReference>
<name>A0A392UUL5_9FABA</name>
<evidence type="ECO:0000313" key="3">
    <source>
        <dbReference type="Proteomes" id="UP000265520"/>
    </source>
</evidence>
<gene>
    <name evidence="2" type="ORF">A2U01_0099950</name>
</gene>
<sequence length="58" mass="6435">MNLQAAVAEIRRLHAKVAAIEQEKADKAAGQDEEEETTESQPLSQVLWDARVPEGFKT</sequence>
<reference evidence="2 3" key="1">
    <citation type="journal article" date="2018" name="Front. Plant Sci.">
        <title>Red Clover (Trifolium pratense) and Zigzag Clover (T. medium) - A Picture of Genomic Similarities and Differences.</title>
        <authorList>
            <person name="Dluhosova J."/>
            <person name="Istvanek J."/>
            <person name="Nedelnik J."/>
            <person name="Repkova J."/>
        </authorList>
    </citation>
    <scope>NUCLEOTIDE SEQUENCE [LARGE SCALE GENOMIC DNA]</scope>
    <source>
        <strain evidence="3">cv. 10/8</strain>
        <tissue evidence="2">Leaf</tissue>
    </source>
</reference>
<evidence type="ECO:0000313" key="2">
    <source>
        <dbReference type="EMBL" id="MCI78679.1"/>
    </source>
</evidence>
<feature type="non-terminal residue" evidence="2">
    <location>
        <position position="58"/>
    </location>
</feature>
<proteinExistence type="predicted"/>
<dbReference type="EMBL" id="LXQA010956204">
    <property type="protein sequence ID" value="MCI78679.1"/>
    <property type="molecule type" value="Genomic_DNA"/>
</dbReference>
<feature type="region of interest" description="Disordered" evidence="1">
    <location>
        <begin position="24"/>
        <end position="58"/>
    </location>
</feature>
<organism evidence="2 3">
    <name type="scientific">Trifolium medium</name>
    <dbReference type="NCBI Taxonomy" id="97028"/>
    <lineage>
        <taxon>Eukaryota</taxon>
        <taxon>Viridiplantae</taxon>
        <taxon>Streptophyta</taxon>
        <taxon>Embryophyta</taxon>
        <taxon>Tracheophyta</taxon>
        <taxon>Spermatophyta</taxon>
        <taxon>Magnoliopsida</taxon>
        <taxon>eudicotyledons</taxon>
        <taxon>Gunneridae</taxon>
        <taxon>Pentapetalae</taxon>
        <taxon>rosids</taxon>
        <taxon>fabids</taxon>
        <taxon>Fabales</taxon>
        <taxon>Fabaceae</taxon>
        <taxon>Papilionoideae</taxon>
        <taxon>50 kb inversion clade</taxon>
        <taxon>NPAAA clade</taxon>
        <taxon>Hologalegina</taxon>
        <taxon>IRL clade</taxon>
        <taxon>Trifolieae</taxon>
        <taxon>Trifolium</taxon>
    </lineage>
</organism>
<evidence type="ECO:0000256" key="1">
    <source>
        <dbReference type="SAM" id="MobiDB-lite"/>
    </source>
</evidence>
<dbReference type="AlphaFoldDB" id="A0A392UUL5"/>
<protein>
    <submittedName>
        <fullName evidence="2">Uncharacterized protein</fullName>
    </submittedName>
</protein>
<keyword evidence="3" id="KW-1185">Reference proteome</keyword>
<comment type="caution">
    <text evidence="2">The sequence shown here is derived from an EMBL/GenBank/DDBJ whole genome shotgun (WGS) entry which is preliminary data.</text>
</comment>
<accession>A0A392UUL5</accession>